<keyword evidence="5" id="KW-1185">Reference proteome</keyword>
<sequence length="332" mass="38919">MTFTQSYDTLPSVIARPLRISFENAFYHITARGIRRENIFYSDKDKYVFIDKMNETFEKYSFVCYAYCLMDNHYHLFIKTPSANISEGMHYLNTSYANWFRAKYKLVGSIFQGRYKSIVVDADSYALVLSAYIHLNPARAGMVDDPDNYHFSSFLDYIGKKSPLVKRLDVSFILSNFSDNEEQAQKQYMKYVIENADLKNPLEKSYKNLALGSEKFIEKIKEKISKLSSNREISHIKGENLLPKERVINAVSTQFNIKQNIIFKKIKGNIYRKLTLYLLKKYTPLSLKEIGELFNIDYSAVSQTVKRFEKEMRKDKITQGMVEKTTKEMERK</sequence>
<dbReference type="CDD" id="cd06571">
    <property type="entry name" value="Bac_DnaA_C"/>
    <property type="match status" value="1"/>
</dbReference>
<evidence type="ECO:0000313" key="4">
    <source>
        <dbReference type="EMBL" id="AEA34650.1"/>
    </source>
</evidence>
<accession>F2LUY1</accession>
<dbReference type="PANTHER" id="PTHR34322:SF2">
    <property type="entry name" value="TRANSPOSASE IS200-LIKE DOMAIN-CONTAINING PROTEIN"/>
    <property type="match status" value="1"/>
</dbReference>
<dbReference type="InterPro" id="IPR036515">
    <property type="entry name" value="Transposase_17_sf"/>
</dbReference>
<dbReference type="PANTHER" id="PTHR34322">
    <property type="entry name" value="TRANSPOSASE, Y1_TNP DOMAIN-CONTAINING"/>
    <property type="match status" value="1"/>
</dbReference>
<evidence type="ECO:0000313" key="3">
    <source>
        <dbReference type="EMBL" id="AEA33043.1"/>
    </source>
</evidence>
<dbReference type="GO" id="GO:0005524">
    <property type="term" value="F:ATP binding"/>
    <property type="evidence" value="ECO:0007669"/>
    <property type="project" value="InterPro"/>
</dbReference>
<dbReference type="SMART" id="SM01321">
    <property type="entry name" value="Y1_Tnp"/>
    <property type="match status" value="1"/>
</dbReference>
<name>F2LUY1_HIPMA</name>
<dbReference type="AlphaFoldDB" id="F2LUY1"/>
<proteinExistence type="predicted"/>
<evidence type="ECO:0000259" key="1">
    <source>
        <dbReference type="SMART" id="SM00760"/>
    </source>
</evidence>
<dbReference type="EMBL" id="CP002606">
    <property type="protein sequence ID" value="AEA33043.1"/>
    <property type="molecule type" value="Genomic_DNA"/>
</dbReference>
<dbReference type="GO" id="GO:0043565">
    <property type="term" value="F:sequence-specific DNA binding"/>
    <property type="evidence" value="ECO:0007669"/>
    <property type="project" value="InterPro"/>
</dbReference>
<dbReference type="GO" id="GO:0006313">
    <property type="term" value="P:DNA transposition"/>
    <property type="evidence" value="ECO:0007669"/>
    <property type="project" value="InterPro"/>
</dbReference>
<evidence type="ECO:0000259" key="2">
    <source>
        <dbReference type="SMART" id="SM01321"/>
    </source>
</evidence>
<dbReference type="OrthoDB" id="9800147at2"/>
<organism evidence="4 5">
    <name type="scientific">Hippea maritima (strain ATCC 700847 / DSM 10411 / MH2)</name>
    <dbReference type="NCBI Taxonomy" id="760142"/>
    <lineage>
        <taxon>Bacteria</taxon>
        <taxon>Pseudomonadati</taxon>
        <taxon>Campylobacterota</taxon>
        <taxon>Desulfurellia</taxon>
        <taxon>Desulfurellales</taxon>
        <taxon>Hippeaceae</taxon>
        <taxon>Hippea</taxon>
    </lineage>
</organism>
<dbReference type="Gene3D" id="3.30.70.1290">
    <property type="entry name" value="Transposase IS200-like"/>
    <property type="match status" value="1"/>
</dbReference>
<dbReference type="Gene3D" id="1.10.1750.10">
    <property type="match status" value="1"/>
</dbReference>
<dbReference type="SUPFAM" id="SSF143422">
    <property type="entry name" value="Transposase IS200-like"/>
    <property type="match status" value="1"/>
</dbReference>
<dbReference type="HOGENOM" id="CLU_068226_0_0_7"/>
<dbReference type="Pfam" id="PF01797">
    <property type="entry name" value="Y1_Tnp"/>
    <property type="match status" value="1"/>
</dbReference>
<reference evidence="4 5" key="1">
    <citation type="journal article" date="2011" name="Stand. Genomic Sci.">
        <title>Complete genome sequence of the thermophilic sulfur-reducer Hippea maritima type strain (MH(2)).</title>
        <authorList>
            <person name="Huntemann M."/>
            <person name="Lu M."/>
            <person name="Nolan M."/>
            <person name="Lapidus A."/>
            <person name="Lucas S."/>
            <person name="Hammon N."/>
            <person name="Deshpande S."/>
            <person name="Cheng J.F."/>
            <person name="Tapia R."/>
            <person name="Han C."/>
            <person name="Goodwin L."/>
            <person name="Pitluck S."/>
            <person name="Liolios K."/>
            <person name="Pagani I."/>
            <person name="Ivanova N."/>
            <person name="Ovchinikova G."/>
            <person name="Pati A."/>
            <person name="Chen A."/>
            <person name="Palaniappan K."/>
            <person name="Land M."/>
            <person name="Hauser L."/>
            <person name="Jeffries C.D."/>
            <person name="Detter J.C."/>
            <person name="Brambilla E.M."/>
            <person name="Rohde M."/>
            <person name="Spring S."/>
            <person name="Goker M."/>
            <person name="Woyke T."/>
            <person name="Bristow J."/>
            <person name="Eisen J.A."/>
            <person name="Markowitz V."/>
            <person name="Hugenholtz P."/>
            <person name="Kyrpides N.C."/>
            <person name="Klenk H.P."/>
            <person name="Mavromatis K."/>
        </authorList>
    </citation>
    <scope>NUCLEOTIDE SEQUENCE [LARGE SCALE GENOMIC DNA]</scope>
    <source>
        <strain evidence="5">ATCC 700847 / DSM 10411 / MH2</strain>
        <strain evidence="4">DSM 10411</strain>
    </source>
</reference>
<evidence type="ECO:0000313" key="5">
    <source>
        <dbReference type="Proteomes" id="UP000008139"/>
    </source>
</evidence>
<dbReference type="Proteomes" id="UP000008139">
    <property type="component" value="Chromosome"/>
</dbReference>
<dbReference type="SMART" id="SM00760">
    <property type="entry name" value="Bac_DnaA_C"/>
    <property type="match status" value="1"/>
</dbReference>
<dbReference type="Pfam" id="PF08299">
    <property type="entry name" value="Bac_DnaA_C"/>
    <property type="match status" value="1"/>
</dbReference>
<dbReference type="InterPro" id="IPR010921">
    <property type="entry name" value="Trp_repressor/repl_initiator"/>
</dbReference>
<dbReference type="InParanoid" id="F2LUY1"/>
<dbReference type="EMBL" id="CP002606">
    <property type="protein sequence ID" value="AEA34650.1"/>
    <property type="molecule type" value="Genomic_DNA"/>
</dbReference>
<dbReference type="InterPro" id="IPR013159">
    <property type="entry name" value="DnaA_C"/>
</dbReference>
<gene>
    <name evidence="3" type="ordered locus">Hipma_0060</name>
    <name evidence="4" type="ordered locus">Hipma_1709</name>
</gene>
<dbReference type="eggNOG" id="COG1943">
    <property type="taxonomic scope" value="Bacteria"/>
</dbReference>
<dbReference type="eggNOG" id="COG0593">
    <property type="taxonomic scope" value="Bacteria"/>
</dbReference>
<dbReference type="InterPro" id="IPR002686">
    <property type="entry name" value="Transposase_17"/>
</dbReference>
<dbReference type="GO" id="GO:0004803">
    <property type="term" value="F:transposase activity"/>
    <property type="evidence" value="ECO:0007669"/>
    <property type="project" value="InterPro"/>
</dbReference>
<dbReference type="SUPFAM" id="SSF48295">
    <property type="entry name" value="TrpR-like"/>
    <property type="match status" value="1"/>
</dbReference>
<dbReference type="STRING" id="760142.Hipma_0060"/>
<dbReference type="GO" id="GO:0006275">
    <property type="term" value="P:regulation of DNA replication"/>
    <property type="evidence" value="ECO:0007669"/>
    <property type="project" value="InterPro"/>
</dbReference>
<feature type="domain" description="Transposase IS200-like" evidence="2">
    <location>
        <begin position="22"/>
        <end position="136"/>
    </location>
</feature>
<dbReference type="KEGG" id="hmr:Hipma_1709"/>
<protein>
    <submittedName>
        <fullName evidence="4">Chromosomal replication initiator DnaA domain protein</fullName>
    </submittedName>
</protein>
<dbReference type="GO" id="GO:0006270">
    <property type="term" value="P:DNA replication initiation"/>
    <property type="evidence" value="ECO:0007669"/>
    <property type="project" value="InterPro"/>
</dbReference>
<dbReference type="KEGG" id="hmr:Hipma_0060"/>
<reference evidence="5" key="2">
    <citation type="submission" date="2011-03" db="EMBL/GenBank/DDBJ databases">
        <title>The complete genome of Hippea maritima DSM 10411.</title>
        <authorList>
            <consortium name="US DOE Joint Genome Institute (JGI-PGF)"/>
            <person name="Lucas S."/>
            <person name="Copeland A."/>
            <person name="Lapidus A."/>
            <person name="Bruce D."/>
            <person name="Goodwin L."/>
            <person name="Pitluck S."/>
            <person name="Peters L."/>
            <person name="Kyrpides N."/>
            <person name="Mavromatis K."/>
            <person name="Pagani I."/>
            <person name="Ivanova N."/>
            <person name="Mikhailova N."/>
            <person name="Lu M."/>
            <person name="Detter J.C."/>
            <person name="Tapia R."/>
            <person name="Han C."/>
            <person name="Land M."/>
            <person name="Hauser L."/>
            <person name="Markowitz V."/>
            <person name="Cheng J.-F."/>
            <person name="Hugenholtz P."/>
            <person name="Woyke T."/>
            <person name="Wu D."/>
            <person name="Spring S."/>
            <person name="Schroeder M."/>
            <person name="Brambilla E."/>
            <person name="Klenk H.-P."/>
            <person name="Eisen J.A."/>
        </authorList>
    </citation>
    <scope>NUCLEOTIDE SEQUENCE [LARGE SCALE GENOMIC DNA]</scope>
    <source>
        <strain evidence="5">ATCC 700847 / DSM 10411 / MH2</strain>
    </source>
</reference>
<feature type="domain" description="Chromosomal replication initiator DnaA C-terminal" evidence="1">
    <location>
        <begin position="243"/>
        <end position="308"/>
    </location>
</feature>